<dbReference type="AlphaFoldDB" id="A0A813LIM8"/>
<evidence type="ECO:0000313" key="3">
    <source>
        <dbReference type="Proteomes" id="UP000626109"/>
    </source>
</evidence>
<name>A0A813LIM8_POLGL</name>
<proteinExistence type="predicted"/>
<dbReference type="Proteomes" id="UP000626109">
    <property type="component" value="Unassembled WGS sequence"/>
</dbReference>
<comment type="caution">
    <text evidence="2">The sequence shown here is derived from an EMBL/GenBank/DDBJ whole genome shotgun (WGS) entry which is preliminary data.</text>
</comment>
<feature type="region of interest" description="Disordered" evidence="1">
    <location>
        <begin position="1"/>
        <end position="21"/>
    </location>
</feature>
<accession>A0A813LIM8</accession>
<dbReference type="EMBL" id="CAJNNW010036502">
    <property type="protein sequence ID" value="CAE8734977.1"/>
    <property type="molecule type" value="Genomic_DNA"/>
</dbReference>
<gene>
    <name evidence="2" type="ORF">PGLA2088_LOCUS47598</name>
</gene>
<evidence type="ECO:0000313" key="2">
    <source>
        <dbReference type="EMBL" id="CAE8734977.1"/>
    </source>
</evidence>
<organism evidence="2 3">
    <name type="scientific">Polarella glacialis</name>
    <name type="common">Dinoflagellate</name>
    <dbReference type="NCBI Taxonomy" id="89957"/>
    <lineage>
        <taxon>Eukaryota</taxon>
        <taxon>Sar</taxon>
        <taxon>Alveolata</taxon>
        <taxon>Dinophyceae</taxon>
        <taxon>Suessiales</taxon>
        <taxon>Suessiaceae</taxon>
        <taxon>Polarella</taxon>
    </lineage>
</organism>
<feature type="compositionally biased region" description="Polar residues" evidence="1">
    <location>
        <begin position="272"/>
        <end position="281"/>
    </location>
</feature>
<feature type="compositionally biased region" description="Low complexity" evidence="1">
    <location>
        <begin position="282"/>
        <end position="304"/>
    </location>
</feature>
<evidence type="ECO:0000256" key="1">
    <source>
        <dbReference type="SAM" id="MobiDB-lite"/>
    </source>
</evidence>
<feature type="region of interest" description="Disordered" evidence="1">
    <location>
        <begin position="85"/>
        <end position="153"/>
    </location>
</feature>
<sequence>MAGPGAGRAPQSDPERCAPPCAALAGLWPSQAPRRGQTRDEDRLETCLAGLRRGMRKDATDSSSLMAEKCGAAYVPQMTCPNLISRSQSNASRGQSNSSSQGPRLPSLSTYSEGPCWREAAEAPSPTLLTTLRGKTEGPGVWREGPSKGAPLQWKGPGISGMDSPAAPSTTAASLFGAAPATPAAALHCCGPSDASQEAAGQLLRATSVVGREAWHLSVAATACLGRQASEAVSRAQPHVLDFASSTMQSLHANTTEALLALGGYMGQATQSLRATPSAEGQQQQQQPHHQQQQRQYQQHQQQQPVATRSDTDRGRSAASRELPPACTLGLQPPPGLQPWFACGDSTPQQPLFARTWSQQGSRPAESWLAPASAVEIAMREGWQGLHVPPGRGHYSGTVCAQPGAALQRLPSSQHL</sequence>
<feature type="compositionally biased region" description="Low complexity" evidence="1">
    <location>
        <begin position="85"/>
        <end position="102"/>
    </location>
</feature>
<feature type="region of interest" description="Disordered" evidence="1">
    <location>
        <begin position="272"/>
        <end position="331"/>
    </location>
</feature>
<reference evidence="2" key="1">
    <citation type="submission" date="2021-02" db="EMBL/GenBank/DDBJ databases">
        <authorList>
            <person name="Dougan E. K."/>
            <person name="Rhodes N."/>
            <person name="Thang M."/>
            <person name="Chan C."/>
        </authorList>
    </citation>
    <scope>NUCLEOTIDE SEQUENCE</scope>
</reference>
<feature type="non-terminal residue" evidence="2">
    <location>
        <position position="416"/>
    </location>
</feature>
<protein>
    <submittedName>
        <fullName evidence="2">Uncharacterized protein</fullName>
    </submittedName>
</protein>